<name>A0A5N6PBP6_9ASTR</name>
<protein>
    <submittedName>
        <fullName evidence="2">Uncharacterized protein</fullName>
    </submittedName>
</protein>
<gene>
    <name evidence="2" type="ORF">E3N88_10724</name>
</gene>
<accession>A0A5N6PBP6</accession>
<proteinExistence type="predicted"/>
<evidence type="ECO:0000256" key="1">
    <source>
        <dbReference type="SAM" id="MobiDB-lite"/>
    </source>
</evidence>
<evidence type="ECO:0000313" key="2">
    <source>
        <dbReference type="EMBL" id="KAD6119453.1"/>
    </source>
</evidence>
<comment type="caution">
    <text evidence="2">The sequence shown here is derived from an EMBL/GenBank/DDBJ whole genome shotgun (WGS) entry which is preliminary data.</text>
</comment>
<dbReference type="Proteomes" id="UP000326396">
    <property type="component" value="Linkage Group LG13"/>
</dbReference>
<evidence type="ECO:0000313" key="3">
    <source>
        <dbReference type="Proteomes" id="UP000326396"/>
    </source>
</evidence>
<feature type="region of interest" description="Disordered" evidence="1">
    <location>
        <begin position="233"/>
        <end position="263"/>
    </location>
</feature>
<dbReference type="OrthoDB" id="1920930at2759"/>
<keyword evidence="3" id="KW-1185">Reference proteome</keyword>
<reference evidence="2 3" key="1">
    <citation type="submission" date="2019-05" db="EMBL/GenBank/DDBJ databases">
        <title>Mikania micrantha, genome provides insights into the molecular mechanism of rapid growth.</title>
        <authorList>
            <person name="Liu B."/>
        </authorList>
    </citation>
    <scope>NUCLEOTIDE SEQUENCE [LARGE SCALE GENOMIC DNA]</scope>
    <source>
        <strain evidence="2">NLD-2019</strain>
        <tissue evidence="2">Leaf</tissue>
    </source>
</reference>
<dbReference type="AlphaFoldDB" id="A0A5N6PBP6"/>
<dbReference type="EMBL" id="SZYD01000005">
    <property type="protein sequence ID" value="KAD6119453.1"/>
    <property type="molecule type" value="Genomic_DNA"/>
</dbReference>
<sequence length="317" mass="35642">MSTSNSNNNSSHSNYALRSILDKEKLNGSNFIDWHRNLRIVLKADKKQYVLEKAIPDEPPANATQAVKKAWEKHVDDSAEVSCLMLATMIPELQKNLEDLAAFDMITQLKEIFQEQARHERFETMKSLMGCQMQEGSSPCNGDGAVRRTVMAEWDNHGSAEWPHAPSLIRCSSFAGQPFRHHPDSASHFLIRATLYSLHVIRPCITPNHPFIRDPLSRMKTAIRHLLHSLAATHSPHASHSTPGHIRPLSSRHTTQQQPKVPCCGPRPIASAQQWICVTQQLILDSRCPLSKSVKPMDGPLSYSLAHYRPDLNFSPT</sequence>
<organism evidence="2 3">
    <name type="scientific">Mikania micrantha</name>
    <name type="common">bitter vine</name>
    <dbReference type="NCBI Taxonomy" id="192012"/>
    <lineage>
        <taxon>Eukaryota</taxon>
        <taxon>Viridiplantae</taxon>
        <taxon>Streptophyta</taxon>
        <taxon>Embryophyta</taxon>
        <taxon>Tracheophyta</taxon>
        <taxon>Spermatophyta</taxon>
        <taxon>Magnoliopsida</taxon>
        <taxon>eudicotyledons</taxon>
        <taxon>Gunneridae</taxon>
        <taxon>Pentapetalae</taxon>
        <taxon>asterids</taxon>
        <taxon>campanulids</taxon>
        <taxon>Asterales</taxon>
        <taxon>Asteraceae</taxon>
        <taxon>Asteroideae</taxon>
        <taxon>Heliantheae alliance</taxon>
        <taxon>Eupatorieae</taxon>
        <taxon>Mikania</taxon>
    </lineage>
</organism>